<proteinExistence type="predicted"/>
<name>A0A6V8HCQ2_TALPI</name>
<evidence type="ECO:0000313" key="1">
    <source>
        <dbReference type="EMBL" id="GAM38856.1"/>
    </source>
</evidence>
<organism evidence="1 2">
    <name type="scientific">Talaromyces pinophilus</name>
    <name type="common">Penicillium pinophilum</name>
    <dbReference type="NCBI Taxonomy" id="128442"/>
    <lineage>
        <taxon>Eukaryota</taxon>
        <taxon>Fungi</taxon>
        <taxon>Dikarya</taxon>
        <taxon>Ascomycota</taxon>
        <taxon>Pezizomycotina</taxon>
        <taxon>Eurotiomycetes</taxon>
        <taxon>Eurotiomycetidae</taxon>
        <taxon>Eurotiales</taxon>
        <taxon>Trichocomaceae</taxon>
        <taxon>Talaromyces</taxon>
        <taxon>Talaromyces sect. Talaromyces</taxon>
    </lineage>
</organism>
<comment type="caution">
    <text evidence="1">The sequence shown here is derived from an EMBL/GenBank/DDBJ whole genome shotgun (WGS) entry which is preliminary data.</text>
</comment>
<evidence type="ECO:0000313" key="2">
    <source>
        <dbReference type="Proteomes" id="UP000053095"/>
    </source>
</evidence>
<dbReference type="AlphaFoldDB" id="A0A6V8HCQ2"/>
<sequence length="186" mass="20305">MTDNSSLIPSQSAFTFAQQGQVDWVAVAQTPVAFTLEVLARYGKAGVDGLTVGIARAVCSQFNLKPAAQKRLDESISKLKTIHSFGKIAWFGFGLKHIIDDLLETEQGAACVALSGCLTTCYDTDFASQVFRSICHSKGAPSSLTPSIRQWGALERNFKIDIADLHQSQRRSLELSSFLEAYPKET</sequence>
<protein>
    <submittedName>
        <fullName evidence="1">Ankyrin repeat-containing protein</fullName>
    </submittedName>
</protein>
<accession>A0A6V8HCQ2</accession>
<dbReference type="Proteomes" id="UP000053095">
    <property type="component" value="Unassembled WGS sequence"/>
</dbReference>
<keyword evidence="2" id="KW-1185">Reference proteome</keyword>
<reference evidence="2" key="1">
    <citation type="journal article" date="2015" name="Genome Announc.">
        <title>Draft genome sequence of Talaromyces cellulolyticus strain Y-94, a source of lignocellulosic biomass-degrading enzymes.</title>
        <authorList>
            <person name="Fujii T."/>
            <person name="Koike H."/>
            <person name="Sawayama S."/>
            <person name="Yano S."/>
            <person name="Inoue H."/>
        </authorList>
    </citation>
    <scope>NUCLEOTIDE SEQUENCE [LARGE SCALE GENOMIC DNA]</scope>
    <source>
        <strain evidence="2">Y-94</strain>
    </source>
</reference>
<dbReference type="EMBL" id="DF933830">
    <property type="protein sequence ID" value="GAM38856.1"/>
    <property type="molecule type" value="Genomic_DNA"/>
</dbReference>
<gene>
    <name evidence="1" type="ORF">TCE0_034r09927</name>
</gene>